<comment type="caution">
    <text evidence="12">The sequence shown here is derived from an EMBL/GenBank/DDBJ whole genome shotgun (WGS) entry which is preliminary data.</text>
</comment>
<gene>
    <name evidence="12" type="ORF">C7957_11951</name>
</gene>
<dbReference type="Gene3D" id="3.40.50.720">
    <property type="entry name" value="NAD(P)-binding Rossmann-like Domain"/>
    <property type="match status" value="1"/>
</dbReference>
<dbReference type="GO" id="GO:0008202">
    <property type="term" value="P:steroid metabolic process"/>
    <property type="evidence" value="ECO:0007669"/>
    <property type="project" value="UniProtKB-KW"/>
</dbReference>
<dbReference type="GO" id="GO:0006633">
    <property type="term" value="P:fatty acid biosynthetic process"/>
    <property type="evidence" value="ECO:0007669"/>
    <property type="project" value="UniProtKB-UniPathway"/>
</dbReference>
<evidence type="ECO:0000256" key="1">
    <source>
        <dbReference type="ARBA" id="ARBA00005194"/>
    </source>
</evidence>
<comment type="subunit">
    <text evidence="10">Homotetramer.</text>
</comment>
<feature type="active site" description="Proton acceptor" evidence="8">
    <location>
        <position position="156"/>
    </location>
</feature>
<dbReference type="InterPro" id="IPR057326">
    <property type="entry name" value="KR_dom"/>
</dbReference>
<comment type="pathway">
    <text evidence="1 10">Lipid metabolism; fatty acid biosynthesis.</text>
</comment>
<feature type="binding site" evidence="9">
    <location>
        <begin position="156"/>
        <end position="160"/>
    </location>
    <ligand>
        <name>NADP(+)</name>
        <dbReference type="ChEBI" id="CHEBI:58349"/>
    </ligand>
</feature>
<dbReference type="InterPro" id="IPR020904">
    <property type="entry name" value="Sc_DH/Rdtase_CS"/>
</dbReference>
<feature type="binding site" evidence="9">
    <location>
        <position position="91"/>
    </location>
    <ligand>
        <name>NADP(+)</name>
        <dbReference type="ChEBI" id="CHEBI:58349"/>
    </ligand>
</feature>
<dbReference type="CDD" id="cd05333">
    <property type="entry name" value="BKR_SDR_c"/>
    <property type="match status" value="1"/>
</dbReference>
<dbReference type="AlphaFoldDB" id="A0A4R6RUM8"/>
<dbReference type="EMBL" id="SNXX01000019">
    <property type="protein sequence ID" value="TDP90679.1"/>
    <property type="molecule type" value="Genomic_DNA"/>
</dbReference>
<evidence type="ECO:0000256" key="6">
    <source>
        <dbReference type="ARBA" id="ARBA00023221"/>
    </source>
</evidence>
<evidence type="ECO:0000256" key="4">
    <source>
        <dbReference type="ARBA" id="ARBA00022857"/>
    </source>
</evidence>
<feature type="binding site" evidence="9">
    <location>
        <position position="189"/>
    </location>
    <ligand>
        <name>NADP(+)</name>
        <dbReference type="ChEBI" id="CHEBI:58349"/>
    </ligand>
</feature>
<evidence type="ECO:0000256" key="9">
    <source>
        <dbReference type="PIRSR" id="PIRSR611284-2"/>
    </source>
</evidence>
<dbReference type="SMART" id="SM00822">
    <property type="entry name" value="PKS_KR"/>
    <property type="match status" value="1"/>
</dbReference>
<dbReference type="EC" id="1.1.1.100" evidence="3 10"/>
<sequence length="248" mass="26221">MINLKDKKVLITGSSRGIGAEIAKKMAALGAEVVINYAHSKARAEDVKSEIEAAGGTAHLIQADVSDFDQAANLVKTAYKKMGGLNVLVNNAGITKDKLILRMKEEDWDQVLDINLKGVFNCTKNAVRYLLKAENAKLINLSSVVGVNGNAGQANYSAAKAGIVGFTKTMAKELASKGVCSNAVAPGFIDTEMTDELSDSIKEGIIEQVPLARFGRAEEVADLVSFLASDNANYINGEVIKIDGGMGA</sequence>
<dbReference type="RefSeq" id="WP_133530786.1">
    <property type="nucleotide sequence ID" value="NZ_SNXX01000019.1"/>
</dbReference>
<evidence type="ECO:0000256" key="2">
    <source>
        <dbReference type="ARBA" id="ARBA00006484"/>
    </source>
</evidence>
<evidence type="ECO:0000313" key="12">
    <source>
        <dbReference type="EMBL" id="TDP90679.1"/>
    </source>
</evidence>
<name>A0A4R6RUM8_9FIRM</name>
<dbReference type="NCBIfam" id="NF005559">
    <property type="entry name" value="PRK07231.1"/>
    <property type="match status" value="1"/>
</dbReference>
<comment type="function">
    <text evidence="10">Catalyzes the NADPH-dependent reduction of beta-ketoacyl-ACP substrates to beta-hydroxyacyl-ACP products, the first reductive step in the elongation cycle of fatty acid biosynthesis.</text>
</comment>
<dbReference type="PANTHER" id="PTHR42879:SF2">
    <property type="entry name" value="3-OXOACYL-[ACYL-CARRIER-PROTEIN] REDUCTASE FABG"/>
    <property type="match status" value="1"/>
</dbReference>
<evidence type="ECO:0000259" key="11">
    <source>
        <dbReference type="SMART" id="SM00822"/>
    </source>
</evidence>
<dbReference type="InterPro" id="IPR011284">
    <property type="entry name" value="3oxo_ACP_reduc"/>
</dbReference>
<dbReference type="Proteomes" id="UP000295176">
    <property type="component" value="Unassembled WGS sequence"/>
</dbReference>
<keyword evidence="10" id="KW-0444">Lipid biosynthesis</keyword>
<protein>
    <recommendedName>
        <fullName evidence="3 10">3-oxoacyl-[acyl-carrier-protein] reductase</fullName>
        <ecNumber evidence="3 10">1.1.1.100</ecNumber>
    </recommendedName>
</protein>
<keyword evidence="10" id="KW-0276">Fatty acid metabolism</keyword>
<dbReference type="NCBIfam" id="NF009466">
    <property type="entry name" value="PRK12826.1-2"/>
    <property type="match status" value="1"/>
</dbReference>
<dbReference type="InterPro" id="IPR050259">
    <property type="entry name" value="SDR"/>
</dbReference>
<keyword evidence="10" id="KW-0443">Lipid metabolism</keyword>
<comment type="similarity">
    <text evidence="2 10">Belongs to the short-chain dehydrogenases/reductases (SDR) family.</text>
</comment>
<keyword evidence="4 9" id="KW-0521">NADP</keyword>
<dbReference type="NCBIfam" id="TIGR01830">
    <property type="entry name" value="3oxo_ACP_reduc"/>
    <property type="match status" value="1"/>
</dbReference>
<dbReference type="FunFam" id="3.40.50.720:FF:000115">
    <property type="entry name" value="3-oxoacyl-[acyl-carrier-protein] reductase FabG"/>
    <property type="match status" value="1"/>
</dbReference>
<dbReference type="UniPathway" id="UPA00094"/>
<keyword evidence="6" id="KW-0753">Steroid metabolism</keyword>
<dbReference type="PANTHER" id="PTHR42879">
    <property type="entry name" value="3-OXOACYL-(ACYL-CARRIER-PROTEIN) REDUCTASE"/>
    <property type="match status" value="1"/>
</dbReference>
<reference evidence="12 13" key="1">
    <citation type="submission" date="2019-03" db="EMBL/GenBank/DDBJ databases">
        <title>Subsurface microbial communities from deep shales in Ohio and West Virginia, USA.</title>
        <authorList>
            <person name="Wrighton K."/>
        </authorList>
    </citation>
    <scope>NUCLEOTIDE SEQUENCE [LARGE SCALE GENOMIC DNA]</scope>
    <source>
        <strain evidence="12 13">MSL 7</strain>
    </source>
</reference>
<comment type="catalytic activity">
    <reaction evidence="7 10">
        <text>a (3R)-hydroxyacyl-[ACP] + NADP(+) = a 3-oxoacyl-[ACP] + NADPH + H(+)</text>
        <dbReference type="Rhea" id="RHEA:17397"/>
        <dbReference type="Rhea" id="RHEA-COMP:9916"/>
        <dbReference type="Rhea" id="RHEA-COMP:9945"/>
        <dbReference type="ChEBI" id="CHEBI:15378"/>
        <dbReference type="ChEBI" id="CHEBI:57783"/>
        <dbReference type="ChEBI" id="CHEBI:58349"/>
        <dbReference type="ChEBI" id="CHEBI:78776"/>
        <dbReference type="ChEBI" id="CHEBI:78827"/>
        <dbReference type="EC" id="1.1.1.100"/>
    </reaction>
</comment>
<dbReference type="PROSITE" id="PS00061">
    <property type="entry name" value="ADH_SHORT"/>
    <property type="match status" value="1"/>
</dbReference>
<dbReference type="Pfam" id="PF13561">
    <property type="entry name" value="adh_short_C2"/>
    <property type="match status" value="1"/>
</dbReference>
<feature type="binding site" evidence="9">
    <location>
        <begin position="13"/>
        <end position="16"/>
    </location>
    <ligand>
        <name>NADP(+)</name>
        <dbReference type="ChEBI" id="CHEBI:58349"/>
    </ligand>
</feature>
<keyword evidence="5 10" id="KW-0560">Oxidoreductase</keyword>
<proteinExistence type="inferred from homology"/>
<feature type="domain" description="Ketoreductase" evidence="11">
    <location>
        <begin position="7"/>
        <end position="192"/>
    </location>
</feature>
<keyword evidence="10" id="KW-0275">Fatty acid biosynthesis</keyword>
<evidence type="ECO:0000256" key="7">
    <source>
        <dbReference type="ARBA" id="ARBA00048508"/>
    </source>
</evidence>
<accession>A0A4R6RUM8</accession>
<dbReference type="GO" id="GO:0051287">
    <property type="term" value="F:NAD binding"/>
    <property type="evidence" value="ECO:0007669"/>
    <property type="project" value="UniProtKB-UniRule"/>
</dbReference>
<dbReference type="SUPFAM" id="SSF51735">
    <property type="entry name" value="NAD(P)-binding Rossmann-fold domains"/>
    <property type="match status" value="1"/>
</dbReference>
<dbReference type="PRINTS" id="PR00080">
    <property type="entry name" value="SDRFAMILY"/>
</dbReference>
<evidence type="ECO:0000256" key="5">
    <source>
        <dbReference type="ARBA" id="ARBA00023002"/>
    </source>
</evidence>
<dbReference type="InterPro" id="IPR002347">
    <property type="entry name" value="SDR_fam"/>
</dbReference>
<evidence type="ECO:0000256" key="3">
    <source>
        <dbReference type="ARBA" id="ARBA00012948"/>
    </source>
</evidence>
<evidence type="ECO:0000256" key="10">
    <source>
        <dbReference type="RuleBase" id="RU366074"/>
    </source>
</evidence>
<dbReference type="PRINTS" id="PR00081">
    <property type="entry name" value="GDHRDH"/>
</dbReference>
<dbReference type="InterPro" id="IPR036291">
    <property type="entry name" value="NAD(P)-bd_dom_sf"/>
</dbReference>
<dbReference type="GO" id="GO:0004316">
    <property type="term" value="F:3-oxoacyl-[acyl-carrier-protein] reductase (NADPH) activity"/>
    <property type="evidence" value="ECO:0007669"/>
    <property type="project" value="UniProtKB-UniRule"/>
</dbReference>
<evidence type="ECO:0000313" key="13">
    <source>
        <dbReference type="Proteomes" id="UP000295176"/>
    </source>
</evidence>
<evidence type="ECO:0000256" key="8">
    <source>
        <dbReference type="PIRSR" id="PIRSR611284-1"/>
    </source>
</evidence>
<organism evidence="12 13">
    <name type="scientific">Halanaerobium saccharolyticum</name>
    <dbReference type="NCBI Taxonomy" id="43595"/>
    <lineage>
        <taxon>Bacteria</taxon>
        <taxon>Bacillati</taxon>
        <taxon>Bacillota</taxon>
        <taxon>Clostridia</taxon>
        <taxon>Halanaerobiales</taxon>
        <taxon>Halanaerobiaceae</taxon>
        <taxon>Halanaerobium</taxon>
    </lineage>
</organism>